<organism evidence="5 6">
    <name type="scientific">Allacma fusca</name>
    <dbReference type="NCBI Taxonomy" id="39272"/>
    <lineage>
        <taxon>Eukaryota</taxon>
        <taxon>Metazoa</taxon>
        <taxon>Ecdysozoa</taxon>
        <taxon>Arthropoda</taxon>
        <taxon>Hexapoda</taxon>
        <taxon>Collembola</taxon>
        <taxon>Symphypleona</taxon>
        <taxon>Sminthuridae</taxon>
        <taxon>Allacma</taxon>
    </lineage>
</organism>
<accession>A0A8J2LHE6</accession>
<dbReference type="AlphaFoldDB" id="A0A8J2LHE6"/>
<evidence type="ECO:0000313" key="6">
    <source>
        <dbReference type="Proteomes" id="UP000708208"/>
    </source>
</evidence>
<reference evidence="5" key="1">
    <citation type="submission" date="2021-06" db="EMBL/GenBank/DDBJ databases">
        <authorList>
            <person name="Hodson N. C."/>
            <person name="Mongue J. A."/>
            <person name="Jaron S. K."/>
        </authorList>
    </citation>
    <scope>NUCLEOTIDE SEQUENCE</scope>
</reference>
<dbReference type="GO" id="GO:0020037">
    <property type="term" value="F:heme binding"/>
    <property type="evidence" value="ECO:0007669"/>
    <property type="project" value="InterPro"/>
</dbReference>
<dbReference type="GO" id="GO:0005506">
    <property type="term" value="F:iron ion binding"/>
    <property type="evidence" value="ECO:0007669"/>
    <property type="project" value="InterPro"/>
</dbReference>
<dbReference type="Proteomes" id="UP000708208">
    <property type="component" value="Unassembled WGS sequence"/>
</dbReference>
<evidence type="ECO:0000256" key="4">
    <source>
        <dbReference type="SAM" id="SignalP"/>
    </source>
</evidence>
<evidence type="ECO:0000313" key="5">
    <source>
        <dbReference type="EMBL" id="CAG7822844.1"/>
    </source>
</evidence>
<dbReference type="GO" id="GO:0006082">
    <property type="term" value="P:organic acid metabolic process"/>
    <property type="evidence" value="ECO:0007669"/>
    <property type="project" value="TreeGrafter"/>
</dbReference>
<name>A0A8J2LHE6_9HEXA</name>
<dbReference type="GO" id="GO:0016712">
    <property type="term" value="F:oxidoreductase activity, acting on paired donors, with incorporation or reduction of molecular oxygen, reduced flavin or flavoprotein as one donor, and incorporation of one atom of oxygen"/>
    <property type="evidence" value="ECO:0007669"/>
    <property type="project" value="TreeGrafter"/>
</dbReference>
<keyword evidence="2" id="KW-0479">Metal-binding</keyword>
<dbReference type="EMBL" id="CAJVCH010527654">
    <property type="protein sequence ID" value="CAG7822844.1"/>
    <property type="molecule type" value="Genomic_DNA"/>
</dbReference>
<dbReference type="PANTHER" id="PTHR24300:SF375">
    <property type="entry name" value="CYTOCHROME P450 FAMILY"/>
    <property type="match status" value="1"/>
</dbReference>
<sequence length="330" mass="37676">MESLLIWISSSLLSICTSIRYYFNKSPCKIPGPSFLSVARNFHHLGTVYHQKLLLKWSKKYGDIFQYSVLGKRFVVFNTPETIKSCCSSDDRQHYPHGGISGSKYKSWFEQRKLVVQSLRKFGFRADETSAQNLSQGVQGIVSDLAMACHKPLSVQEWLLLPTINMIWKMTVSNALPEDQFPLLLRFLRLFGRFRRSKIMLIFGSVLAFLKLELGFVKEFKRSIEGVRGIQEKMIDEHLESRDEGSEPNDFLDEYLTKMKQEQSKGSSFDGMTGMKNLIATLLDLNISGSVTIYFVLEYIISQLVLNQNIQEKVREEVEAAVGKGGQVTL</sequence>
<evidence type="ECO:0000256" key="1">
    <source>
        <dbReference type="ARBA" id="ARBA00010617"/>
    </source>
</evidence>
<dbReference type="OrthoDB" id="2789670at2759"/>
<dbReference type="GO" id="GO:0005737">
    <property type="term" value="C:cytoplasm"/>
    <property type="evidence" value="ECO:0007669"/>
    <property type="project" value="TreeGrafter"/>
</dbReference>
<dbReference type="InterPro" id="IPR050182">
    <property type="entry name" value="Cytochrome_P450_fam2"/>
</dbReference>
<proteinExistence type="inferred from homology"/>
<protein>
    <recommendedName>
        <fullName evidence="7">Cytochrome P450</fullName>
    </recommendedName>
</protein>
<dbReference type="InterPro" id="IPR001128">
    <property type="entry name" value="Cyt_P450"/>
</dbReference>
<feature type="chain" id="PRO_5035160735" description="Cytochrome P450" evidence="4">
    <location>
        <begin position="19"/>
        <end position="330"/>
    </location>
</feature>
<evidence type="ECO:0000256" key="2">
    <source>
        <dbReference type="ARBA" id="ARBA00022723"/>
    </source>
</evidence>
<feature type="signal peptide" evidence="4">
    <location>
        <begin position="1"/>
        <end position="18"/>
    </location>
</feature>
<keyword evidence="3" id="KW-0408">Iron</keyword>
<dbReference type="GO" id="GO:0006805">
    <property type="term" value="P:xenobiotic metabolic process"/>
    <property type="evidence" value="ECO:0007669"/>
    <property type="project" value="TreeGrafter"/>
</dbReference>
<evidence type="ECO:0000256" key="3">
    <source>
        <dbReference type="ARBA" id="ARBA00023004"/>
    </source>
</evidence>
<comment type="caution">
    <text evidence="5">The sequence shown here is derived from an EMBL/GenBank/DDBJ whole genome shotgun (WGS) entry which is preliminary data.</text>
</comment>
<gene>
    <name evidence="5" type="ORF">AFUS01_LOCUS33094</name>
</gene>
<evidence type="ECO:0008006" key="7">
    <source>
        <dbReference type="Google" id="ProtNLM"/>
    </source>
</evidence>
<comment type="similarity">
    <text evidence="1">Belongs to the cytochrome P450 family.</text>
</comment>
<keyword evidence="6" id="KW-1185">Reference proteome</keyword>
<keyword evidence="4" id="KW-0732">Signal</keyword>
<dbReference type="Pfam" id="PF00067">
    <property type="entry name" value="p450"/>
    <property type="match status" value="1"/>
</dbReference>
<dbReference type="PANTHER" id="PTHR24300">
    <property type="entry name" value="CYTOCHROME P450 508A4-RELATED"/>
    <property type="match status" value="1"/>
</dbReference>